<name>A0A1W1BMM9_9ZZZZ</name>
<keyword evidence="1" id="KW-0175">Coiled coil</keyword>
<feature type="coiled-coil region" evidence="1">
    <location>
        <begin position="92"/>
        <end position="119"/>
    </location>
</feature>
<dbReference type="EMBL" id="FPHB01000026">
    <property type="protein sequence ID" value="SFV54757.1"/>
    <property type="molecule type" value="Genomic_DNA"/>
</dbReference>
<sequence>MNFYRSQKEKNLYARNVTVAKYLPALNLTASYNRDELKNPSSITIPGASSISTNYYSYGFGISMPLDWNTFRDIESSKIDYLKADIMIEDKKRELISLYEQVEQNLKNIDKKISLAKENYDIYKKLLQDTKKLYKAGYKAKPDVDLLQNSADMAKIDIEIFEMDKQLELLNLYQYYIPGEKSAL</sequence>
<evidence type="ECO:0008006" key="3">
    <source>
        <dbReference type="Google" id="ProtNLM"/>
    </source>
</evidence>
<dbReference type="GO" id="GO:0015562">
    <property type="term" value="F:efflux transmembrane transporter activity"/>
    <property type="evidence" value="ECO:0007669"/>
    <property type="project" value="InterPro"/>
</dbReference>
<accession>A0A1W1BMM9</accession>
<reference evidence="2" key="1">
    <citation type="submission" date="2016-10" db="EMBL/GenBank/DDBJ databases">
        <authorList>
            <person name="de Groot N.N."/>
        </authorList>
    </citation>
    <scope>NUCLEOTIDE SEQUENCE</scope>
</reference>
<dbReference type="Pfam" id="PF02321">
    <property type="entry name" value="OEP"/>
    <property type="match status" value="1"/>
</dbReference>
<dbReference type="Gene3D" id="1.20.1600.10">
    <property type="entry name" value="Outer membrane efflux proteins (OEP)"/>
    <property type="match status" value="1"/>
</dbReference>
<gene>
    <name evidence="2" type="ORF">MNB_SM-7-648</name>
</gene>
<dbReference type="AlphaFoldDB" id="A0A1W1BMM9"/>
<proteinExistence type="predicted"/>
<organism evidence="2">
    <name type="scientific">hydrothermal vent metagenome</name>
    <dbReference type="NCBI Taxonomy" id="652676"/>
    <lineage>
        <taxon>unclassified sequences</taxon>
        <taxon>metagenomes</taxon>
        <taxon>ecological metagenomes</taxon>
    </lineage>
</organism>
<protein>
    <recommendedName>
        <fullName evidence="3">Outer membrane efflux protein</fullName>
    </recommendedName>
</protein>
<evidence type="ECO:0000256" key="1">
    <source>
        <dbReference type="SAM" id="Coils"/>
    </source>
</evidence>
<evidence type="ECO:0000313" key="2">
    <source>
        <dbReference type="EMBL" id="SFV54757.1"/>
    </source>
</evidence>
<dbReference type="InterPro" id="IPR003423">
    <property type="entry name" value="OMP_efflux"/>
</dbReference>
<dbReference type="SUPFAM" id="SSF56954">
    <property type="entry name" value="Outer membrane efflux proteins (OEP)"/>
    <property type="match status" value="1"/>
</dbReference>